<accession>A0A6A3XHK5</accession>
<dbReference type="EMBL" id="QXFW01003061">
    <property type="protein sequence ID" value="KAE8973303.1"/>
    <property type="molecule type" value="Genomic_DNA"/>
</dbReference>
<proteinExistence type="predicted"/>
<evidence type="ECO:0000313" key="4">
    <source>
        <dbReference type="EMBL" id="KAE8973303.1"/>
    </source>
</evidence>
<organism evidence="8 13">
    <name type="scientific">Phytophthora fragariae</name>
    <dbReference type="NCBI Taxonomy" id="53985"/>
    <lineage>
        <taxon>Eukaryota</taxon>
        <taxon>Sar</taxon>
        <taxon>Stramenopiles</taxon>
        <taxon>Oomycota</taxon>
        <taxon>Peronosporomycetes</taxon>
        <taxon>Peronosporales</taxon>
        <taxon>Peronosporaceae</taxon>
        <taxon>Phytophthora</taxon>
    </lineage>
</organism>
<dbReference type="Proteomes" id="UP000433483">
    <property type="component" value="Unassembled WGS sequence"/>
</dbReference>
<dbReference type="EMBL" id="QXGD01001595">
    <property type="protein sequence ID" value="KAE9202808.1"/>
    <property type="molecule type" value="Genomic_DNA"/>
</dbReference>
<evidence type="ECO:0008006" key="17">
    <source>
        <dbReference type="Google" id="ProtNLM"/>
    </source>
</evidence>
<evidence type="ECO:0000313" key="15">
    <source>
        <dbReference type="Proteomes" id="UP000441208"/>
    </source>
</evidence>
<dbReference type="OrthoDB" id="102950at2759"/>
<gene>
    <name evidence="9" type="ORF">PF001_g19062</name>
    <name evidence="8" type="ORF">PF002_g21132</name>
    <name evidence="7" type="ORF">PF005_g19912</name>
    <name evidence="6" type="ORF">PF006_g18879</name>
    <name evidence="5" type="ORF">PF007_g20095</name>
    <name evidence="3" type="ORF">PF009_g20967</name>
    <name evidence="4" type="ORF">PF011_g25308</name>
</gene>
<evidence type="ECO:0000313" key="6">
    <source>
        <dbReference type="EMBL" id="KAE9117151.1"/>
    </source>
</evidence>
<dbReference type="EMBL" id="QXFZ01001579">
    <property type="protein sequence ID" value="KAE9088143.1"/>
    <property type="molecule type" value="Genomic_DNA"/>
</dbReference>
<evidence type="ECO:0000313" key="5">
    <source>
        <dbReference type="EMBL" id="KAE9088143.1"/>
    </source>
</evidence>
<reference evidence="10 11" key="1">
    <citation type="submission" date="2018-08" db="EMBL/GenBank/DDBJ databases">
        <title>Genomic investigation of the strawberry pathogen Phytophthora fragariae indicates pathogenicity is determined by transcriptional variation in three key races.</title>
        <authorList>
            <person name="Adams T.M."/>
            <person name="Armitage A.D."/>
            <person name="Sobczyk M.K."/>
            <person name="Bates H.J."/>
            <person name="Dunwell J.M."/>
            <person name="Nellist C.F."/>
            <person name="Harrison R.J."/>
        </authorList>
    </citation>
    <scope>NUCLEOTIDE SEQUENCE [LARGE SCALE GENOMIC DNA]</scope>
    <source>
        <strain evidence="9 12">A4</strain>
        <strain evidence="8 13">BC-1</strain>
        <strain evidence="7 11">NOV-27</strain>
        <strain evidence="6 14">NOV-5</strain>
        <strain evidence="5 15">NOV-71</strain>
        <strain evidence="3 10">NOV-9</strain>
        <strain evidence="4 16">SCRP245</strain>
    </source>
</reference>
<dbReference type="Proteomes" id="UP000440732">
    <property type="component" value="Unassembled WGS sequence"/>
</dbReference>
<evidence type="ECO:0000313" key="11">
    <source>
        <dbReference type="Proteomes" id="UP000433483"/>
    </source>
</evidence>
<evidence type="ECO:0000313" key="16">
    <source>
        <dbReference type="Proteomes" id="UP000460718"/>
    </source>
</evidence>
<sequence>MSSSHKRLSLSHSEKPIPNSVVDSKALSATDSSSEDSHTDADARPSLHIETLTSEHKSREEREAIRKKIYHQRLKKEREELRQSVVALSKQLEELQHCDDSGLLAVRDSIWRKSANIQRYELRKAQAEQSQLLVAAKTQAAYIKDMCQQLPDLSGEYTADPRIRIMLRGRNHPPFDVAMYRGHVQRVIESYSRVDEVFQGFSTMEERVFNSVQRRELDGEVEYLQHLNKFIQPFSFEKTHKALWKLGQLNHRQHDRNDYKGLADPKNAIVIRFRLIQELTTGVLASVLQRHVIHRYEEENRVVLVWKTHSEGEGILSGMHCDATGWTYVQPALEEDSTEIGVCIRQVPMQFSISTDGDEISREFRRVLQNYVNEDMLVITRTLDRMLLEDTLKDINV</sequence>
<evidence type="ECO:0000313" key="13">
    <source>
        <dbReference type="Proteomes" id="UP000440367"/>
    </source>
</evidence>
<feature type="region of interest" description="Disordered" evidence="2">
    <location>
        <begin position="1"/>
        <end position="61"/>
    </location>
</feature>
<dbReference type="EMBL" id="QXGF01001607">
    <property type="protein sequence ID" value="KAE8928914.1"/>
    <property type="molecule type" value="Genomic_DNA"/>
</dbReference>
<evidence type="ECO:0000313" key="14">
    <source>
        <dbReference type="Proteomes" id="UP000440732"/>
    </source>
</evidence>
<evidence type="ECO:0000313" key="10">
    <source>
        <dbReference type="Proteomes" id="UP000429523"/>
    </source>
</evidence>
<evidence type="ECO:0000313" key="8">
    <source>
        <dbReference type="EMBL" id="KAE9202808.1"/>
    </source>
</evidence>
<evidence type="ECO:0000313" key="7">
    <source>
        <dbReference type="EMBL" id="KAE9188802.1"/>
    </source>
</evidence>
<dbReference type="AlphaFoldDB" id="A0A6A3XHK5"/>
<dbReference type="Proteomes" id="UP000441208">
    <property type="component" value="Unassembled WGS sequence"/>
</dbReference>
<evidence type="ECO:0000256" key="1">
    <source>
        <dbReference type="SAM" id="Coils"/>
    </source>
</evidence>
<keyword evidence="11" id="KW-1185">Reference proteome</keyword>
<dbReference type="Proteomes" id="UP000429523">
    <property type="component" value="Unassembled WGS sequence"/>
</dbReference>
<name>A0A6A3XHK5_9STRA</name>
<evidence type="ECO:0000313" key="9">
    <source>
        <dbReference type="EMBL" id="KAE9291658.1"/>
    </source>
</evidence>
<keyword evidence="1" id="KW-0175">Coiled coil</keyword>
<dbReference type="Proteomes" id="UP000437068">
    <property type="component" value="Unassembled WGS sequence"/>
</dbReference>
<dbReference type="EMBL" id="QXGE01001513">
    <property type="protein sequence ID" value="KAE9291658.1"/>
    <property type="molecule type" value="Genomic_DNA"/>
</dbReference>
<feature type="compositionally biased region" description="Basic and acidic residues" evidence="2">
    <location>
        <begin position="35"/>
        <end position="61"/>
    </location>
</feature>
<protein>
    <recommendedName>
        <fullName evidence="17">M96 mating-specific protein family</fullName>
    </recommendedName>
</protein>
<dbReference type="Proteomes" id="UP000440367">
    <property type="component" value="Unassembled WGS sequence"/>
</dbReference>
<dbReference type="EMBL" id="QXGB01001562">
    <property type="protein sequence ID" value="KAE9188802.1"/>
    <property type="molecule type" value="Genomic_DNA"/>
</dbReference>
<evidence type="ECO:0000256" key="2">
    <source>
        <dbReference type="SAM" id="MobiDB-lite"/>
    </source>
</evidence>
<dbReference type="EMBL" id="QXGA01001507">
    <property type="protein sequence ID" value="KAE9117151.1"/>
    <property type="molecule type" value="Genomic_DNA"/>
</dbReference>
<dbReference type="Proteomes" id="UP000460718">
    <property type="component" value="Unassembled WGS sequence"/>
</dbReference>
<evidence type="ECO:0000313" key="3">
    <source>
        <dbReference type="EMBL" id="KAE8928914.1"/>
    </source>
</evidence>
<evidence type="ECO:0000313" key="12">
    <source>
        <dbReference type="Proteomes" id="UP000437068"/>
    </source>
</evidence>
<comment type="caution">
    <text evidence="8">The sequence shown here is derived from an EMBL/GenBank/DDBJ whole genome shotgun (WGS) entry which is preliminary data.</text>
</comment>
<feature type="coiled-coil region" evidence="1">
    <location>
        <begin position="71"/>
        <end position="98"/>
    </location>
</feature>